<evidence type="ECO:0000313" key="3">
    <source>
        <dbReference type="Proteomes" id="UP000431092"/>
    </source>
</evidence>
<feature type="transmembrane region" description="Helical" evidence="1">
    <location>
        <begin position="109"/>
        <end position="127"/>
    </location>
</feature>
<gene>
    <name evidence="2" type="ORF">GGG17_01020</name>
</gene>
<accession>A0A6I3IPL8</accession>
<feature type="transmembrane region" description="Helical" evidence="1">
    <location>
        <begin position="68"/>
        <end position="89"/>
    </location>
</feature>
<dbReference type="EMBL" id="WLVL01000003">
    <property type="protein sequence ID" value="MTB70579.1"/>
    <property type="molecule type" value="Genomic_DNA"/>
</dbReference>
<keyword evidence="3" id="KW-1185">Reference proteome</keyword>
<dbReference type="Proteomes" id="UP000431092">
    <property type="component" value="Unassembled WGS sequence"/>
</dbReference>
<keyword evidence="1" id="KW-0812">Transmembrane</keyword>
<protein>
    <submittedName>
        <fullName evidence="2">DUF2752 domain-containing protein</fullName>
    </submittedName>
</protein>
<evidence type="ECO:0000256" key="1">
    <source>
        <dbReference type="SAM" id="Phobius"/>
    </source>
</evidence>
<comment type="caution">
    <text evidence="2">The sequence shown here is derived from an EMBL/GenBank/DDBJ whole genome shotgun (WGS) entry which is preliminary data.</text>
</comment>
<evidence type="ECO:0000313" key="2">
    <source>
        <dbReference type="EMBL" id="MTB70579.1"/>
    </source>
</evidence>
<dbReference type="InterPro" id="IPR021215">
    <property type="entry name" value="DUF2752"/>
</dbReference>
<dbReference type="Pfam" id="PF10825">
    <property type="entry name" value="DUF2752"/>
    <property type="match status" value="1"/>
</dbReference>
<proteinExistence type="predicted"/>
<name>A0A6I3IPL8_9MICO</name>
<reference evidence="2 3" key="1">
    <citation type="submission" date="2019-11" db="EMBL/GenBank/DDBJ databases">
        <title>Whole genome sequencing identifies a novel species of the genus Arsenicicoccus isolated from human blood.</title>
        <authorList>
            <person name="Jeong J.H."/>
            <person name="Kweon O.J."/>
            <person name="Kim H.R."/>
            <person name="Kim T.-H."/>
            <person name="Ha S.-M."/>
            <person name="Lee M.-K."/>
        </authorList>
    </citation>
    <scope>NUCLEOTIDE SEQUENCE [LARGE SCALE GENOMIC DNA]</scope>
    <source>
        <strain evidence="2 3">MKL-02</strain>
    </source>
</reference>
<organism evidence="2 3">
    <name type="scientific">Arsenicicoccus cauae</name>
    <dbReference type="NCBI Taxonomy" id="2663847"/>
    <lineage>
        <taxon>Bacteria</taxon>
        <taxon>Bacillati</taxon>
        <taxon>Actinomycetota</taxon>
        <taxon>Actinomycetes</taxon>
        <taxon>Micrococcales</taxon>
        <taxon>Intrasporangiaceae</taxon>
        <taxon>Arsenicicoccus</taxon>
    </lineage>
</organism>
<sequence>MPLGLLTGEALALGTLAVRDPHVAGSWGSCPFLTITGMPCPWCGGLRSVNDLVRGDLLAAVSSNAPTLLAVVAVVAGTIAWVVVAWRAARVGGADPVVIRLQEAPAGRWAAAVLLLWCAFGVARWWAPLSWWQP</sequence>
<keyword evidence="1" id="KW-1133">Transmembrane helix</keyword>
<keyword evidence="1" id="KW-0472">Membrane</keyword>
<dbReference type="AlphaFoldDB" id="A0A6I3IPL8"/>